<dbReference type="InterPro" id="IPR024079">
    <property type="entry name" value="MetalloPept_cat_dom_sf"/>
</dbReference>
<keyword evidence="1" id="KW-0732">Signal</keyword>
<gene>
    <name evidence="2" type="ORF">LTR97_000237</name>
</gene>
<organism evidence="2 3">
    <name type="scientific">Elasticomyces elasticus</name>
    <dbReference type="NCBI Taxonomy" id="574655"/>
    <lineage>
        <taxon>Eukaryota</taxon>
        <taxon>Fungi</taxon>
        <taxon>Dikarya</taxon>
        <taxon>Ascomycota</taxon>
        <taxon>Pezizomycotina</taxon>
        <taxon>Dothideomycetes</taxon>
        <taxon>Dothideomycetidae</taxon>
        <taxon>Mycosphaerellales</taxon>
        <taxon>Teratosphaeriaceae</taxon>
        <taxon>Elasticomyces</taxon>
    </lineage>
</organism>
<sequence length="496" mass="53646">MLVQDCIKRLVSVCILTVAAASNAAPSKPADLKRRQSLNQGRFNLDDAAKTCTGAQLYHIRRAITDAKLLTDAVQGFDVNDPSFVAYFGTGWVGNKYSSQFFDLGINLGTAATMFDPNSPLPQSARIECVRACREPGPVMTTYNPPGGVPLIAVCPAAFKTHDGGVPTLEHIGDLVNGPPTTDLGLLRSFEQTLLHEVMHLDNLGYITPFDSRDVRFFKAPTQNANHIGDIEAIVSGLPSTRPDGKRDIYGPAACKQFARVRSQAHKPPNALLANADSYSHFAASRFFSQKLGRTVFRRDDPEDEVKGTSIDPFDIMDDPDTACAAISQPLSDDCDNISVVSNSDSVDFGSTCFTLGNRKWCDVYTSDTCQVSVGWDMTVSGEFGPSFANSDLAAAVTSANITGTLCSPYYQEVDSVCATNDPSVCSQAYVVCLKAFGQDCRPGANPDGVTRGPHTFNTETYPADENAFIFAITDPVASRNLPRDLAFEAELRNYH</sequence>
<accession>A0AAN8A5M7</accession>
<dbReference type="SUPFAM" id="SSF55486">
    <property type="entry name" value="Metalloproteases ('zincins'), catalytic domain"/>
    <property type="match status" value="1"/>
</dbReference>
<dbReference type="Proteomes" id="UP001310594">
    <property type="component" value="Unassembled WGS sequence"/>
</dbReference>
<evidence type="ECO:0000313" key="2">
    <source>
        <dbReference type="EMBL" id="KAK5707699.1"/>
    </source>
</evidence>
<reference evidence="2" key="1">
    <citation type="submission" date="2023-08" db="EMBL/GenBank/DDBJ databases">
        <title>Black Yeasts Isolated from many extreme environments.</title>
        <authorList>
            <person name="Coleine C."/>
            <person name="Stajich J.E."/>
            <person name="Selbmann L."/>
        </authorList>
    </citation>
    <scope>NUCLEOTIDE SEQUENCE</scope>
    <source>
        <strain evidence="2">CCFEE 5810</strain>
    </source>
</reference>
<protein>
    <recommendedName>
        <fullName evidence="4">Deuterolysin</fullName>
    </recommendedName>
</protein>
<dbReference type="AlphaFoldDB" id="A0AAN8A5M7"/>
<dbReference type="Gene3D" id="3.40.390.10">
    <property type="entry name" value="Collagenase (Catalytic Domain)"/>
    <property type="match status" value="1"/>
</dbReference>
<comment type="caution">
    <text evidence="2">The sequence shown here is derived from an EMBL/GenBank/DDBJ whole genome shotgun (WGS) entry which is preliminary data.</text>
</comment>
<evidence type="ECO:0000256" key="1">
    <source>
        <dbReference type="SAM" id="SignalP"/>
    </source>
</evidence>
<dbReference type="GO" id="GO:0008237">
    <property type="term" value="F:metallopeptidase activity"/>
    <property type="evidence" value="ECO:0007669"/>
    <property type="project" value="InterPro"/>
</dbReference>
<proteinExistence type="predicted"/>
<evidence type="ECO:0000313" key="3">
    <source>
        <dbReference type="Proteomes" id="UP001310594"/>
    </source>
</evidence>
<evidence type="ECO:0008006" key="4">
    <source>
        <dbReference type="Google" id="ProtNLM"/>
    </source>
</evidence>
<name>A0AAN8A5M7_9PEZI</name>
<feature type="chain" id="PRO_5042978005" description="Deuterolysin" evidence="1">
    <location>
        <begin position="22"/>
        <end position="496"/>
    </location>
</feature>
<feature type="signal peptide" evidence="1">
    <location>
        <begin position="1"/>
        <end position="21"/>
    </location>
</feature>
<dbReference type="EMBL" id="JAVRQU010000001">
    <property type="protein sequence ID" value="KAK5707699.1"/>
    <property type="molecule type" value="Genomic_DNA"/>
</dbReference>